<feature type="region of interest" description="Disordered" evidence="1">
    <location>
        <begin position="388"/>
        <end position="453"/>
    </location>
</feature>
<name>A0A6A6DQM2_9PEZI</name>
<protein>
    <submittedName>
        <fullName evidence="2">Uncharacterized protein</fullName>
    </submittedName>
</protein>
<dbReference type="EMBL" id="ML994657">
    <property type="protein sequence ID" value="KAF2180529.1"/>
    <property type="molecule type" value="Genomic_DNA"/>
</dbReference>
<evidence type="ECO:0000313" key="2">
    <source>
        <dbReference type="EMBL" id="KAF2180529.1"/>
    </source>
</evidence>
<sequence length="453" mass="50598">MATPQRSMCVTGPEMPTVCPPILTTTPGSPRKSASAGVSHAKPVIQPEDKLDNEAKEAEERLCFQNAVEETLEVPNGYLKVSVLLFKWEEKLDEYHEKHEQEITRLVALFEEKFHFDCRVVHLSNSKKPQHQLNREVASHIEEYDDPHNLLIFYYTGHGCSVGPQKKLELTATRRPTDNKSGKRPVACWNEAERPLLQSAESDVLTILDCCFASNAVKGVSPTGRTYDLLAAAPMNERTGGPGPNSFTNALIRALEDLVELKRFSTLQLQQRIKKIRETPTVELWDRLETGQYLPITLAPLDRTEVAEKRRKFERRAAEKASLTIRFSLVEALTIKQIEEFGRQLPEACKKSDVLVRNINWMGMKPSMQRGRSFKGTAGAFRAASRIRRLSNASTKRGPGQKISPTSNKRSSSESLLSPEVLTMEPDAMSLSGDTEAPSAPPSPHSETVSEAH</sequence>
<dbReference type="Proteomes" id="UP000800200">
    <property type="component" value="Unassembled WGS sequence"/>
</dbReference>
<dbReference type="Gene3D" id="3.40.50.1460">
    <property type="match status" value="1"/>
</dbReference>
<evidence type="ECO:0000313" key="3">
    <source>
        <dbReference type="Proteomes" id="UP000800200"/>
    </source>
</evidence>
<dbReference type="OrthoDB" id="4760831at2759"/>
<organism evidence="2 3">
    <name type="scientific">Zopfia rhizophila CBS 207.26</name>
    <dbReference type="NCBI Taxonomy" id="1314779"/>
    <lineage>
        <taxon>Eukaryota</taxon>
        <taxon>Fungi</taxon>
        <taxon>Dikarya</taxon>
        <taxon>Ascomycota</taxon>
        <taxon>Pezizomycotina</taxon>
        <taxon>Dothideomycetes</taxon>
        <taxon>Dothideomycetes incertae sedis</taxon>
        <taxon>Zopfiaceae</taxon>
        <taxon>Zopfia</taxon>
    </lineage>
</organism>
<feature type="region of interest" description="Disordered" evidence="1">
    <location>
        <begin position="21"/>
        <end position="49"/>
    </location>
</feature>
<accession>A0A6A6DQM2</accession>
<evidence type="ECO:0000256" key="1">
    <source>
        <dbReference type="SAM" id="MobiDB-lite"/>
    </source>
</evidence>
<proteinExistence type="predicted"/>
<gene>
    <name evidence="2" type="ORF">K469DRAFT_714515</name>
</gene>
<reference evidence="2" key="1">
    <citation type="journal article" date="2020" name="Stud. Mycol.">
        <title>101 Dothideomycetes genomes: a test case for predicting lifestyles and emergence of pathogens.</title>
        <authorList>
            <person name="Haridas S."/>
            <person name="Albert R."/>
            <person name="Binder M."/>
            <person name="Bloem J."/>
            <person name="Labutti K."/>
            <person name="Salamov A."/>
            <person name="Andreopoulos B."/>
            <person name="Baker S."/>
            <person name="Barry K."/>
            <person name="Bills G."/>
            <person name="Bluhm B."/>
            <person name="Cannon C."/>
            <person name="Castanera R."/>
            <person name="Culley D."/>
            <person name="Daum C."/>
            <person name="Ezra D."/>
            <person name="Gonzalez J."/>
            <person name="Henrissat B."/>
            <person name="Kuo A."/>
            <person name="Liang C."/>
            <person name="Lipzen A."/>
            <person name="Lutzoni F."/>
            <person name="Magnuson J."/>
            <person name="Mondo S."/>
            <person name="Nolan M."/>
            <person name="Ohm R."/>
            <person name="Pangilinan J."/>
            <person name="Park H.-J."/>
            <person name="Ramirez L."/>
            <person name="Alfaro M."/>
            <person name="Sun H."/>
            <person name="Tritt A."/>
            <person name="Yoshinaga Y."/>
            <person name="Zwiers L.-H."/>
            <person name="Turgeon B."/>
            <person name="Goodwin S."/>
            <person name="Spatafora J."/>
            <person name="Crous P."/>
            <person name="Grigoriev I."/>
        </authorList>
    </citation>
    <scope>NUCLEOTIDE SEQUENCE</scope>
    <source>
        <strain evidence="2">CBS 207.26</strain>
    </source>
</reference>
<dbReference type="AlphaFoldDB" id="A0A6A6DQM2"/>
<keyword evidence="3" id="KW-1185">Reference proteome</keyword>